<evidence type="ECO:0000256" key="2">
    <source>
        <dbReference type="ARBA" id="ARBA00022771"/>
    </source>
</evidence>
<feature type="region of interest" description="Disordered" evidence="5">
    <location>
        <begin position="138"/>
        <end position="176"/>
    </location>
</feature>
<evidence type="ECO:0000256" key="4">
    <source>
        <dbReference type="PROSITE-ProRule" id="PRU00452"/>
    </source>
</evidence>
<dbReference type="Proteomes" id="UP000011715">
    <property type="component" value="Unassembled WGS sequence"/>
</dbReference>
<feature type="region of interest" description="Disordered" evidence="5">
    <location>
        <begin position="23"/>
        <end position="125"/>
    </location>
</feature>
<dbReference type="AlphaFoldDB" id="A0A0C4E1G6"/>
<dbReference type="STRING" id="644358.A0A0C4E1G6"/>
<dbReference type="InterPro" id="IPR013083">
    <property type="entry name" value="Znf_RING/FYVE/PHD"/>
</dbReference>
<dbReference type="GO" id="GO:0008270">
    <property type="term" value="F:zinc ion binding"/>
    <property type="evidence" value="ECO:0007669"/>
    <property type="project" value="UniProtKB-KW"/>
</dbReference>
<evidence type="ECO:0000256" key="5">
    <source>
        <dbReference type="SAM" id="MobiDB-lite"/>
    </source>
</evidence>
<dbReference type="OMA" id="ALHQIYC"/>
<accession>A0A0C4E1G6</accession>
<feature type="compositionally biased region" description="Basic and acidic residues" evidence="5">
    <location>
        <begin position="1031"/>
        <end position="1041"/>
    </location>
</feature>
<protein>
    <recommendedName>
        <fullName evidence="6">SP-RING-type domain-containing protein</fullName>
    </recommendedName>
</protein>
<reference evidence="8" key="4">
    <citation type="journal article" date="2015" name="G3 (Bethesda)">
        <title>Genome sequences of three phytopathogenic species of the Magnaporthaceae family of fungi.</title>
        <authorList>
            <person name="Okagaki L.H."/>
            <person name="Nunes C.C."/>
            <person name="Sailsbery J."/>
            <person name="Clay B."/>
            <person name="Brown D."/>
            <person name="John T."/>
            <person name="Oh Y."/>
            <person name="Young N."/>
            <person name="Fitzgerald M."/>
            <person name="Haas B.J."/>
            <person name="Zeng Q."/>
            <person name="Young S."/>
            <person name="Adiconis X."/>
            <person name="Fan L."/>
            <person name="Levin J.Z."/>
            <person name="Mitchell T.K."/>
            <person name="Okubara P.A."/>
            <person name="Farman M.L."/>
            <person name="Kohn L.M."/>
            <person name="Birren B."/>
            <person name="Ma L.-J."/>
            <person name="Dean R.A."/>
        </authorList>
    </citation>
    <scope>NUCLEOTIDE SEQUENCE</scope>
    <source>
        <strain evidence="8">ATCC 64411 / 73-15</strain>
    </source>
</reference>
<dbReference type="EnsemblFungi" id="MAPG_06227T0">
    <property type="protein sequence ID" value="MAPG_06227T0"/>
    <property type="gene ID" value="MAPG_06227"/>
</dbReference>
<evidence type="ECO:0000256" key="3">
    <source>
        <dbReference type="ARBA" id="ARBA00022833"/>
    </source>
</evidence>
<dbReference type="PROSITE" id="PS51044">
    <property type="entry name" value="ZF_SP_RING"/>
    <property type="match status" value="1"/>
</dbReference>
<sequence>MPRTTQPADVAAANQYLGVLERKRRPAWITTWPSVAPSPRTKRTFDQATQPDPPPPLLPPTDSVPQSTNVLPSPAPSDEPSPTAATLQDSANQNPPPDEAPQQSMETSGPAPDAHHGTPRTEARTAASAGFATLDNQAQKVGHGSQPRPAPAPMLAPGTSGFQSSSTQTTGGSSDAQKTYLAAKVQSMPQGLDRSRMMLVSDAFNRGDVTFLHIHQTYCAWSRAELAPLFDRLSIPRPFIDKTFGILQKILKDNLTLGDESLRYFVAVPGPLEAAITEPWFKFIDNMARNWERMVYIAFSRRRPLLVSEMICWLGCRSLVMQKLLFTANRRSLGIVDDRGVGEAMDAVFAKDQHTAMSAPNLHPGYSYSWQYLEGRSQGIVDQYRAYVAAASPPNPANPANPANSPVSGQSGPISGPPWQTPPTVDLPQFSRPQVPFGAPHQQPQPQPLAHPNTRQPGSGQMQWQQNGQVAAMGSVVENLIYPGYATHAQRLPQTMGQHQAPAPTPQTLPMSQPFPQQPGFAAQALPQTYSPYPPQTPLRAPHHQQLIQQHRRQSLPLTQGGHPVPMVPSNAHMPSPGSHVVFPSQLYSAPAPPMMPARTNSLPINGDMRDRVYQARHPPLAPVGPPLAMLHAGKSPLLPPPGEIIGRHEYPRDQYQEASLRMAMHQVHLRSPRRTNRVLDGVRESPERHYQFVSGFAVAPVVMVTSSYGITTLDLNVDEETLSRLPKPVSQQGGEPQIPAYEYEDGTLRMRLRCCKIGGPTTDLSLSKWVTLESSWPAHIFMMLNETTGLTPKRKSHYGKDLPAELTSHLVGGKNQVKIALAMHLAPLEYFAVAVETIVTKSHSSLWNQIRNDQVLAPEKTLEVIRKRIGVKNNDDDDGIMVVTDELPIDLADPFSAKIFETPVRGAQCTHLECFDLKLWLETRERKTCCNFTSHQADGCGASCRWQVSEPTVADKWQCPISSCSGDARPCSLVVDGFLLEVRRKLESTGRLDARSVRVSADGSWKPVPDRDETINVDDDDDDDDDWGSDDDRKGKDVRGRRSRSKSRSGRAASTASSVYPDVRALQGVPEIIDLT</sequence>
<dbReference type="EMBL" id="ADBL01001494">
    <property type="status" value="NOT_ANNOTATED_CDS"/>
    <property type="molecule type" value="Genomic_DNA"/>
</dbReference>
<feature type="region of interest" description="Disordered" evidence="5">
    <location>
        <begin position="392"/>
        <end position="463"/>
    </location>
</feature>
<reference evidence="9" key="2">
    <citation type="submission" date="2010-05" db="EMBL/GenBank/DDBJ databases">
        <title>The genome sequence of Magnaporthe poae strain ATCC 64411.</title>
        <authorList>
            <person name="Ma L.-J."/>
            <person name="Dead R."/>
            <person name="Young S."/>
            <person name="Zeng Q."/>
            <person name="Koehrsen M."/>
            <person name="Alvarado L."/>
            <person name="Berlin A."/>
            <person name="Chapman S.B."/>
            <person name="Chen Z."/>
            <person name="Freedman E."/>
            <person name="Gellesch M."/>
            <person name="Goldberg J."/>
            <person name="Griggs A."/>
            <person name="Gujja S."/>
            <person name="Heilman E.R."/>
            <person name="Heiman D."/>
            <person name="Hepburn T."/>
            <person name="Howarth C."/>
            <person name="Jen D."/>
            <person name="Larson L."/>
            <person name="Mehta T."/>
            <person name="Neiman D."/>
            <person name="Pearson M."/>
            <person name="Roberts A."/>
            <person name="Saif S."/>
            <person name="Shea T."/>
            <person name="Shenoy N."/>
            <person name="Sisk P."/>
            <person name="Stolte C."/>
            <person name="Sykes S."/>
            <person name="Walk T."/>
            <person name="White J."/>
            <person name="Yandava C."/>
            <person name="Haas B."/>
            <person name="Nusbaum C."/>
            <person name="Birren B."/>
        </authorList>
    </citation>
    <scope>NUCLEOTIDE SEQUENCE [LARGE SCALE GENOMIC DNA]</scope>
    <source>
        <strain evidence="9">ATCC 64411 / 73-15</strain>
    </source>
</reference>
<evidence type="ECO:0000313" key="9">
    <source>
        <dbReference type="Proteomes" id="UP000011715"/>
    </source>
</evidence>
<gene>
    <name evidence="7" type="ORF">MAPG_06227</name>
</gene>
<organism evidence="8 9">
    <name type="scientific">Magnaporthiopsis poae (strain ATCC 64411 / 73-15)</name>
    <name type="common">Kentucky bluegrass fungus</name>
    <name type="synonym">Magnaporthe poae</name>
    <dbReference type="NCBI Taxonomy" id="644358"/>
    <lineage>
        <taxon>Eukaryota</taxon>
        <taxon>Fungi</taxon>
        <taxon>Dikarya</taxon>
        <taxon>Ascomycota</taxon>
        <taxon>Pezizomycotina</taxon>
        <taxon>Sordariomycetes</taxon>
        <taxon>Sordariomycetidae</taxon>
        <taxon>Magnaporthales</taxon>
        <taxon>Magnaporthaceae</taxon>
        <taxon>Magnaporthiopsis</taxon>
    </lineage>
</organism>
<keyword evidence="9" id="KW-1185">Reference proteome</keyword>
<keyword evidence="3" id="KW-0862">Zinc</keyword>
<feature type="region of interest" description="Disordered" evidence="5">
    <location>
        <begin position="1002"/>
        <end position="1077"/>
    </location>
</feature>
<keyword evidence="2 4" id="KW-0863">Zinc-finger</keyword>
<dbReference type="InterPro" id="IPR004181">
    <property type="entry name" value="Znf_MIZ"/>
</dbReference>
<name>A0A0C4E1G6_MAGP6</name>
<proteinExistence type="predicted"/>
<feature type="compositionally biased region" description="Basic and acidic residues" evidence="5">
    <location>
        <begin position="113"/>
        <end position="123"/>
    </location>
</feature>
<dbReference type="GO" id="GO:0061665">
    <property type="term" value="F:SUMO ligase activity"/>
    <property type="evidence" value="ECO:0007669"/>
    <property type="project" value="TreeGrafter"/>
</dbReference>
<dbReference type="PANTHER" id="PTHR10782:SF4">
    <property type="entry name" value="TONALLI, ISOFORM E"/>
    <property type="match status" value="1"/>
</dbReference>
<feature type="compositionally biased region" description="Low complexity" evidence="5">
    <location>
        <begin position="158"/>
        <end position="174"/>
    </location>
</feature>
<reference evidence="7" key="1">
    <citation type="submission" date="2010-05" db="EMBL/GenBank/DDBJ databases">
        <title>The Genome Sequence of Magnaporthe poae strain ATCC 64411.</title>
        <authorList>
            <consortium name="The Broad Institute Genome Sequencing Platform"/>
            <consortium name="Broad Institute Genome Sequencing Center for Infectious Disease"/>
            <person name="Ma L.-J."/>
            <person name="Dead R."/>
            <person name="Young S."/>
            <person name="Zeng Q."/>
            <person name="Koehrsen M."/>
            <person name="Alvarado L."/>
            <person name="Berlin A."/>
            <person name="Chapman S.B."/>
            <person name="Chen Z."/>
            <person name="Freedman E."/>
            <person name="Gellesch M."/>
            <person name="Goldberg J."/>
            <person name="Griggs A."/>
            <person name="Gujja S."/>
            <person name="Heilman E.R."/>
            <person name="Heiman D."/>
            <person name="Hepburn T."/>
            <person name="Howarth C."/>
            <person name="Jen D."/>
            <person name="Larson L."/>
            <person name="Mehta T."/>
            <person name="Neiman D."/>
            <person name="Pearson M."/>
            <person name="Roberts A."/>
            <person name="Saif S."/>
            <person name="Shea T."/>
            <person name="Shenoy N."/>
            <person name="Sisk P."/>
            <person name="Stolte C."/>
            <person name="Sykes S."/>
            <person name="Walk T."/>
            <person name="White J."/>
            <person name="Yandava C."/>
            <person name="Haas B."/>
            <person name="Nusbaum C."/>
            <person name="Birren B."/>
        </authorList>
    </citation>
    <scope>NUCLEOTIDE SEQUENCE</scope>
    <source>
        <strain evidence="7">ATCC 64411</strain>
    </source>
</reference>
<dbReference type="VEuPathDB" id="FungiDB:MAPG_06227"/>
<dbReference type="GO" id="GO:0000785">
    <property type="term" value="C:chromatin"/>
    <property type="evidence" value="ECO:0007669"/>
    <property type="project" value="TreeGrafter"/>
</dbReference>
<dbReference type="PANTHER" id="PTHR10782">
    <property type="entry name" value="ZINC FINGER MIZ DOMAIN-CONTAINING PROTEIN"/>
    <property type="match status" value="1"/>
</dbReference>
<feature type="compositionally biased region" description="Polar residues" evidence="5">
    <location>
        <begin position="453"/>
        <end position="463"/>
    </location>
</feature>
<reference evidence="7" key="3">
    <citation type="submission" date="2011-03" db="EMBL/GenBank/DDBJ databases">
        <title>Annotation of Magnaporthe poae ATCC 64411.</title>
        <authorList>
            <person name="Ma L.-J."/>
            <person name="Dead R."/>
            <person name="Young S.K."/>
            <person name="Zeng Q."/>
            <person name="Gargeya S."/>
            <person name="Fitzgerald M."/>
            <person name="Haas B."/>
            <person name="Abouelleil A."/>
            <person name="Alvarado L."/>
            <person name="Arachchi H.M."/>
            <person name="Berlin A."/>
            <person name="Brown A."/>
            <person name="Chapman S.B."/>
            <person name="Chen Z."/>
            <person name="Dunbar C."/>
            <person name="Freedman E."/>
            <person name="Gearin G."/>
            <person name="Gellesch M."/>
            <person name="Goldberg J."/>
            <person name="Griggs A."/>
            <person name="Gujja S."/>
            <person name="Heiman D."/>
            <person name="Howarth C."/>
            <person name="Larson L."/>
            <person name="Lui A."/>
            <person name="MacDonald P.J.P."/>
            <person name="Mehta T."/>
            <person name="Montmayeur A."/>
            <person name="Murphy C."/>
            <person name="Neiman D."/>
            <person name="Pearson M."/>
            <person name="Priest M."/>
            <person name="Roberts A."/>
            <person name="Saif S."/>
            <person name="Shea T."/>
            <person name="Shenoy N."/>
            <person name="Sisk P."/>
            <person name="Stolte C."/>
            <person name="Sykes S."/>
            <person name="Yandava C."/>
            <person name="Wortman J."/>
            <person name="Nusbaum C."/>
            <person name="Birren B."/>
        </authorList>
    </citation>
    <scope>NUCLEOTIDE SEQUENCE</scope>
    <source>
        <strain evidence="7">ATCC 64411</strain>
    </source>
</reference>
<evidence type="ECO:0000313" key="8">
    <source>
        <dbReference type="EnsemblFungi" id="MAPG_06227T0"/>
    </source>
</evidence>
<feature type="compositionally biased region" description="Polar residues" evidence="5">
    <location>
        <begin position="83"/>
        <end position="93"/>
    </location>
</feature>
<feature type="compositionally biased region" description="Acidic residues" evidence="5">
    <location>
        <begin position="1016"/>
        <end position="1030"/>
    </location>
</feature>
<evidence type="ECO:0000259" key="6">
    <source>
        <dbReference type="PROSITE" id="PS51044"/>
    </source>
</evidence>
<dbReference type="Gene3D" id="3.30.40.10">
    <property type="entry name" value="Zinc/RING finger domain, C3HC4 (zinc finger)"/>
    <property type="match status" value="1"/>
</dbReference>
<dbReference type="GO" id="GO:0016925">
    <property type="term" value="P:protein sumoylation"/>
    <property type="evidence" value="ECO:0007669"/>
    <property type="project" value="TreeGrafter"/>
</dbReference>
<evidence type="ECO:0000256" key="1">
    <source>
        <dbReference type="ARBA" id="ARBA00022723"/>
    </source>
</evidence>
<dbReference type="EMBL" id="GL876970">
    <property type="protein sequence ID" value="KLU87225.1"/>
    <property type="molecule type" value="Genomic_DNA"/>
</dbReference>
<dbReference type="OrthoDB" id="27975at2759"/>
<feature type="domain" description="SP-RING-type" evidence="6">
    <location>
        <begin position="877"/>
        <end position="989"/>
    </location>
</feature>
<reference evidence="8" key="5">
    <citation type="submission" date="2015-06" db="UniProtKB">
        <authorList>
            <consortium name="EnsemblFungi"/>
        </authorList>
    </citation>
    <scope>IDENTIFICATION</scope>
    <source>
        <strain evidence="8">ATCC 64411</strain>
    </source>
</reference>
<evidence type="ECO:0000313" key="7">
    <source>
        <dbReference type="EMBL" id="KLU87225.1"/>
    </source>
</evidence>
<dbReference type="eggNOG" id="KOG2169">
    <property type="taxonomic scope" value="Eukaryota"/>
</dbReference>
<keyword evidence="1" id="KW-0479">Metal-binding</keyword>